<gene>
    <name evidence="15" type="ORF">KDM87_11105</name>
</gene>
<evidence type="ECO:0000256" key="6">
    <source>
        <dbReference type="ARBA" id="ARBA00022519"/>
    </source>
</evidence>
<keyword evidence="6" id="KW-0997">Cell inner membrane</keyword>
<evidence type="ECO:0000256" key="1">
    <source>
        <dbReference type="ARBA" id="ARBA00004429"/>
    </source>
</evidence>
<evidence type="ECO:0000256" key="9">
    <source>
        <dbReference type="ARBA" id="ARBA00022989"/>
    </source>
</evidence>
<comment type="caution">
    <text evidence="15">The sequence shown here is derived from an EMBL/GenBank/DDBJ whole genome shotgun (WGS) entry which is preliminary data.</text>
</comment>
<keyword evidence="5" id="KW-1003">Cell membrane</keyword>
<name>A0ABS5H3B2_9BURK</name>
<dbReference type="PANTHER" id="PTHR30625:SF14">
    <property type="entry name" value="BIOPOLYMER TRANSPORT PROTEIN EXBB"/>
    <property type="match status" value="1"/>
</dbReference>
<comment type="subcellular location">
    <subcellularLocation>
        <location evidence="1">Cell inner membrane</location>
        <topology evidence="1">Multi-pass membrane protein</topology>
    </subcellularLocation>
    <subcellularLocation>
        <location evidence="12">Membrane</location>
        <topology evidence="12">Multi-pass membrane protein</topology>
    </subcellularLocation>
</comment>
<keyword evidence="16" id="KW-1185">Reference proteome</keyword>
<feature type="transmembrane region" description="Helical" evidence="13">
    <location>
        <begin position="125"/>
        <end position="148"/>
    </location>
</feature>
<dbReference type="PANTHER" id="PTHR30625">
    <property type="entry name" value="PROTEIN TOLQ"/>
    <property type="match status" value="1"/>
</dbReference>
<comment type="similarity">
    <text evidence="12">Belongs to the exbB/tolQ family.</text>
</comment>
<comment type="function">
    <text evidence="11">Involved in the TonB-dependent energy-dependent transport of various receptor-bound substrates. Protects ExbD from proteolytic degradation and functionally stabilizes TonB.</text>
</comment>
<accession>A0ABS5H3B2</accession>
<evidence type="ECO:0000256" key="4">
    <source>
        <dbReference type="ARBA" id="ARBA00022448"/>
    </source>
</evidence>
<feature type="transmembrane region" description="Helical" evidence="13">
    <location>
        <begin position="18"/>
        <end position="36"/>
    </location>
</feature>
<keyword evidence="7 13" id="KW-0812">Transmembrane</keyword>
<evidence type="ECO:0000313" key="16">
    <source>
        <dbReference type="Proteomes" id="UP000682982"/>
    </source>
</evidence>
<feature type="transmembrane region" description="Helical" evidence="13">
    <location>
        <begin position="172"/>
        <end position="193"/>
    </location>
</feature>
<organism evidence="15 16">
    <name type="scientific">Undibacterium rivi</name>
    <dbReference type="NCBI Taxonomy" id="2828729"/>
    <lineage>
        <taxon>Bacteria</taxon>
        <taxon>Pseudomonadati</taxon>
        <taxon>Pseudomonadota</taxon>
        <taxon>Betaproteobacteria</taxon>
        <taxon>Burkholderiales</taxon>
        <taxon>Oxalobacteraceae</taxon>
        <taxon>Undibacterium</taxon>
    </lineage>
</organism>
<dbReference type="Pfam" id="PF01618">
    <property type="entry name" value="MotA_ExbB"/>
    <property type="match status" value="1"/>
</dbReference>
<evidence type="ECO:0000313" key="15">
    <source>
        <dbReference type="EMBL" id="MBR7793147.1"/>
    </source>
</evidence>
<evidence type="ECO:0000256" key="11">
    <source>
        <dbReference type="ARBA" id="ARBA00024816"/>
    </source>
</evidence>
<dbReference type="InterPro" id="IPR002898">
    <property type="entry name" value="MotA_ExbB_proton_chnl"/>
</dbReference>
<evidence type="ECO:0000256" key="8">
    <source>
        <dbReference type="ARBA" id="ARBA00022927"/>
    </source>
</evidence>
<dbReference type="InterPro" id="IPR050790">
    <property type="entry name" value="ExbB/TolQ_transport"/>
</dbReference>
<evidence type="ECO:0000256" key="12">
    <source>
        <dbReference type="RuleBase" id="RU004057"/>
    </source>
</evidence>
<protein>
    <recommendedName>
        <fullName evidence="3">Biopolymer transport protein ExbB</fullName>
    </recommendedName>
</protein>
<evidence type="ECO:0000256" key="7">
    <source>
        <dbReference type="ARBA" id="ARBA00022692"/>
    </source>
</evidence>
<evidence type="ECO:0000256" key="5">
    <source>
        <dbReference type="ARBA" id="ARBA00022475"/>
    </source>
</evidence>
<keyword evidence="8 12" id="KW-0653">Protein transport</keyword>
<evidence type="ECO:0000256" key="13">
    <source>
        <dbReference type="SAM" id="Phobius"/>
    </source>
</evidence>
<proteinExistence type="inferred from homology"/>
<evidence type="ECO:0000256" key="2">
    <source>
        <dbReference type="ARBA" id="ARBA00011471"/>
    </source>
</evidence>
<keyword evidence="4 12" id="KW-0813">Transport</keyword>
<keyword evidence="10 13" id="KW-0472">Membrane</keyword>
<dbReference type="EMBL" id="JAGSPK010000003">
    <property type="protein sequence ID" value="MBR7793147.1"/>
    <property type="molecule type" value="Genomic_DNA"/>
</dbReference>
<comment type="subunit">
    <text evidence="2">The accessory proteins ExbB and ExbD seem to form a complex with TonB.</text>
</comment>
<dbReference type="Proteomes" id="UP000682982">
    <property type="component" value="Unassembled WGS sequence"/>
</dbReference>
<sequence length="228" mass="24930">MNAAIAHYWEQADQFGHAIAYLLLLMSLLSWALIFAKAWSFWRVRQAAPFLQKFWLAPSMDDAQALLQQRDKEQVYLLLAVAAMSAMDAAQRASTLSADSSLNDALTRALRQQLQLTTSRLENGLTVLASVGSTAPFVGLLGTVWGIYHALTAISSAGTIQIDQLAGPVGEALIMTAFGLIVAIPAVLAYNVFNRFNRITFAELDGFAHDLHAHCSRNSDPQHSDKQV</sequence>
<reference evidence="15 16" key="1">
    <citation type="submission" date="2021-04" db="EMBL/GenBank/DDBJ databases">
        <title>novel species isolated from subtropical streams in China.</title>
        <authorList>
            <person name="Lu H."/>
        </authorList>
    </citation>
    <scope>NUCLEOTIDE SEQUENCE [LARGE SCALE GENOMIC DNA]</scope>
    <source>
        <strain evidence="15 16">FT147W</strain>
    </source>
</reference>
<evidence type="ECO:0000256" key="3">
    <source>
        <dbReference type="ARBA" id="ARBA00022093"/>
    </source>
</evidence>
<evidence type="ECO:0000256" key="10">
    <source>
        <dbReference type="ARBA" id="ARBA00023136"/>
    </source>
</evidence>
<evidence type="ECO:0000259" key="14">
    <source>
        <dbReference type="Pfam" id="PF01618"/>
    </source>
</evidence>
<keyword evidence="9 13" id="KW-1133">Transmembrane helix</keyword>
<feature type="domain" description="MotA/TolQ/ExbB proton channel" evidence="14">
    <location>
        <begin position="96"/>
        <end position="199"/>
    </location>
</feature>